<evidence type="ECO:0000313" key="4">
    <source>
        <dbReference type="Proteomes" id="UP000637002"/>
    </source>
</evidence>
<dbReference type="Pfam" id="PF00296">
    <property type="entry name" value="Bac_luciferase"/>
    <property type="match status" value="1"/>
</dbReference>
<dbReference type="InterPro" id="IPR036661">
    <property type="entry name" value="Luciferase-like_sf"/>
</dbReference>
<dbReference type="EMBL" id="BMGG01000010">
    <property type="protein sequence ID" value="GGC86877.1"/>
    <property type="molecule type" value="Genomic_DNA"/>
</dbReference>
<evidence type="ECO:0000313" key="3">
    <source>
        <dbReference type="EMBL" id="GGC86877.1"/>
    </source>
</evidence>
<accession>A0A916XMI2</accession>
<sequence>MQRRFGMRLDGWMTPQVCVDLAITAEKCGFDSIWYAENPFGRGVLPAVAACGLATSRIDLGIGVFNPFNRHPSLIAMEMGALDELLGGRANLGLGSGVAQILAHAHLGSDKPIAAMRDTINIVRGLMKGDAVTYAGKVFSATDLRLEFAVPRPDYPIFMAAMGEQAIRLTGELADGLMISNLCTPGFTTRAIELMQAGIAKRTLTTPVTVVQYAPCVARPDRAEARIFAKDIVGKMIARSFGLEGTPQLRGWHMIGSGVAEEEFDEIAARLDGGAPGHTVVSDRILDLYAVAGNADDCLAAYERYLAAGVSEMVVTFRGPEPKTEMAYLADALRGGGLTR</sequence>
<dbReference type="InterPro" id="IPR050564">
    <property type="entry name" value="F420-G6PD/mer"/>
</dbReference>
<proteinExistence type="predicted"/>
<dbReference type="InterPro" id="IPR011251">
    <property type="entry name" value="Luciferase-like_dom"/>
</dbReference>
<evidence type="ECO:0000256" key="1">
    <source>
        <dbReference type="ARBA" id="ARBA00023002"/>
    </source>
</evidence>
<feature type="domain" description="Luciferase-like" evidence="2">
    <location>
        <begin position="15"/>
        <end position="311"/>
    </location>
</feature>
<dbReference type="PANTHER" id="PTHR43244">
    <property type="match status" value="1"/>
</dbReference>
<gene>
    <name evidence="3" type="ORF">GCM10010994_51000</name>
</gene>
<keyword evidence="4" id="KW-1185">Reference proteome</keyword>
<dbReference type="AlphaFoldDB" id="A0A916XMI2"/>
<reference evidence="3" key="1">
    <citation type="journal article" date="2014" name="Int. J. Syst. Evol. Microbiol.">
        <title>Complete genome sequence of Corynebacterium casei LMG S-19264T (=DSM 44701T), isolated from a smear-ripened cheese.</title>
        <authorList>
            <consortium name="US DOE Joint Genome Institute (JGI-PGF)"/>
            <person name="Walter F."/>
            <person name="Albersmeier A."/>
            <person name="Kalinowski J."/>
            <person name="Ruckert C."/>
        </authorList>
    </citation>
    <scope>NUCLEOTIDE SEQUENCE</scope>
    <source>
        <strain evidence="3">CGMCC 1.12919</strain>
    </source>
</reference>
<evidence type="ECO:0000259" key="2">
    <source>
        <dbReference type="Pfam" id="PF00296"/>
    </source>
</evidence>
<dbReference type="Gene3D" id="3.20.20.30">
    <property type="entry name" value="Luciferase-like domain"/>
    <property type="match status" value="1"/>
</dbReference>
<protein>
    <recommendedName>
        <fullName evidence="2">Luciferase-like domain-containing protein</fullName>
    </recommendedName>
</protein>
<dbReference type="PANTHER" id="PTHR43244:SF1">
    <property type="entry name" value="5,10-METHYLENETETRAHYDROMETHANOPTERIN REDUCTASE"/>
    <property type="match status" value="1"/>
</dbReference>
<dbReference type="GO" id="GO:0016705">
    <property type="term" value="F:oxidoreductase activity, acting on paired donors, with incorporation or reduction of molecular oxygen"/>
    <property type="evidence" value="ECO:0007669"/>
    <property type="project" value="InterPro"/>
</dbReference>
<organism evidence="3 4">
    <name type="scientific">Chelatococcus reniformis</name>
    <dbReference type="NCBI Taxonomy" id="1494448"/>
    <lineage>
        <taxon>Bacteria</taxon>
        <taxon>Pseudomonadati</taxon>
        <taxon>Pseudomonadota</taxon>
        <taxon>Alphaproteobacteria</taxon>
        <taxon>Hyphomicrobiales</taxon>
        <taxon>Chelatococcaceae</taxon>
        <taxon>Chelatococcus</taxon>
    </lineage>
</organism>
<dbReference type="CDD" id="cd01097">
    <property type="entry name" value="Tetrahydromethanopterin_reductase"/>
    <property type="match status" value="1"/>
</dbReference>
<keyword evidence="1" id="KW-0560">Oxidoreductase</keyword>
<comment type="caution">
    <text evidence="3">The sequence shown here is derived from an EMBL/GenBank/DDBJ whole genome shotgun (WGS) entry which is preliminary data.</text>
</comment>
<dbReference type="SUPFAM" id="SSF51679">
    <property type="entry name" value="Bacterial luciferase-like"/>
    <property type="match status" value="1"/>
</dbReference>
<dbReference type="Proteomes" id="UP000637002">
    <property type="component" value="Unassembled WGS sequence"/>
</dbReference>
<name>A0A916XMI2_9HYPH</name>
<reference evidence="3" key="2">
    <citation type="submission" date="2020-09" db="EMBL/GenBank/DDBJ databases">
        <authorList>
            <person name="Sun Q."/>
            <person name="Zhou Y."/>
        </authorList>
    </citation>
    <scope>NUCLEOTIDE SEQUENCE</scope>
    <source>
        <strain evidence="3">CGMCC 1.12919</strain>
    </source>
</reference>
<dbReference type="RefSeq" id="WP_188612003.1">
    <property type="nucleotide sequence ID" value="NZ_BMGG01000010.1"/>
</dbReference>